<dbReference type="SUPFAM" id="SSF56281">
    <property type="entry name" value="Metallo-hydrolase/oxidoreductase"/>
    <property type="match status" value="1"/>
</dbReference>
<evidence type="ECO:0000256" key="5">
    <source>
        <dbReference type="SAM" id="SignalP"/>
    </source>
</evidence>
<protein>
    <submittedName>
        <fullName evidence="7">MBL fold metallo-hydrolase</fullName>
    </submittedName>
</protein>
<accession>A0ABT8SAL8</accession>
<dbReference type="Pfam" id="PF00753">
    <property type="entry name" value="Lactamase_B"/>
    <property type="match status" value="1"/>
</dbReference>
<dbReference type="Proteomes" id="UP001169027">
    <property type="component" value="Unassembled WGS sequence"/>
</dbReference>
<comment type="caution">
    <text evidence="7">The sequence shown here is derived from an EMBL/GenBank/DDBJ whole genome shotgun (WGS) entry which is preliminary data.</text>
</comment>
<dbReference type="PANTHER" id="PTHR42978:SF6">
    <property type="entry name" value="QUORUM-QUENCHING LACTONASE YTNP-RELATED"/>
    <property type="match status" value="1"/>
</dbReference>
<evidence type="ECO:0000256" key="1">
    <source>
        <dbReference type="ARBA" id="ARBA00007749"/>
    </source>
</evidence>
<dbReference type="InterPro" id="IPR051013">
    <property type="entry name" value="MBL_superfamily_lactonases"/>
</dbReference>
<feature type="signal peptide" evidence="5">
    <location>
        <begin position="1"/>
        <end position="31"/>
    </location>
</feature>
<evidence type="ECO:0000313" key="8">
    <source>
        <dbReference type="Proteomes" id="UP001169027"/>
    </source>
</evidence>
<evidence type="ECO:0000256" key="4">
    <source>
        <dbReference type="ARBA" id="ARBA00022833"/>
    </source>
</evidence>
<keyword evidence="2" id="KW-0479">Metal-binding</keyword>
<keyword evidence="3" id="KW-0378">Hydrolase</keyword>
<feature type="chain" id="PRO_5046509458" evidence="5">
    <location>
        <begin position="32"/>
        <end position="325"/>
    </location>
</feature>
<dbReference type="PANTHER" id="PTHR42978">
    <property type="entry name" value="QUORUM-QUENCHING LACTONASE YTNP-RELATED-RELATED"/>
    <property type="match status" value="1"/>
</dbReference>
<dbReference type="RefSeq" id="WP_301813814.1">
    <property type="nucleotide sequence ID" value="NZ_JAUJZH010000024.1"/>
</dbReference>
<evidence type="ECO:0000259" key="6">
    <source>
        <dbReference type="SMART" id="SM00849"/>
    </source>
</evidence>
<organism evidence="7 8">
    <name type="scientific">Variovorax ginsengisoli</name>
    <dbReference type="NCBI Taxonomy" id="363844"/>
    <lineage>
        <taxon>Bacteria</taxon>
        <taxon>Pseudomonadati</taxon>
        <taxon>Pseudomonadota</taxon>
        <taxon>Betaproteobacteria</taxon>
        <taxon>Burkholderiales</taxon>
        <taxon>Comamonadaceae</taxon>
        <taxon>Variovorax</taxon>
    </lineage>
</organism>
<reference evidence="7" key="1">
    <citation type="submission" date="2023-06" db="EMBL/GenBank/DDBJ databases">
        <authorList>
            <person name="Jiang Y."/>
            <person name="Liu Q."/>
        </authorList>
    </citation>
    <scope>NUCLEOTIDE SEQUENCE</scope>
    <source>
        <strain evidence="7">CGMCC 1.12090</strain>
    </source>
</reference>
<dbReference type="InterPro" id="IPR001279">
    <property type="entry name" value="Metallo-B-lactamas"/>
</dbReference>
<dbReference type="EMBL" id="JAUKVY010000024">
    <property type="protein sequence ID" value="MDO1535959.1"/>
    <property type="molecule type" value="Genomic_DNA"/>
</dbReference>
<dbReference type="Gene3D" id="3.60.15.10">
    <property type="entry name" value="Ribonuclease Z/Hydroxyacylglutathione hydrolase-like"/>
    <property type="match status" value="1"/>
</dbReference>
<sequence>MKLARLFRTGAFVLVAACAGTALWHPPAAHAAAPLAKEQAPGFYRLMVGDFQVTALSDGTVALPVDQLLTRTTPAQVKKILARSHLESPLETSVNGYLINTGSKLVLVDTGAAALFGPTLGKLVANLKAAGYQPEQVDEVYITHLHPDHVGGLLAGDKPAFPNATVRADRHDADYWLSQSNMDQAPADAKDFFKGAMASLNPYIAAGKFKPFDGDTELVPGIRAQAARGHTAGHSIFIAESKGQKIVFWGDLMHVAAVQFENPSVTIQFDTDSKAAAKERRKAFADAAHHGYLVAGAHLAFPGIGRLRAQGAGYVWLPVNYAPPQ</sequence>
<dbReference type="CDD" id="cd07720">
    <property type="entry name" value="OPHC2-like_MBL-fold"/>
    <property type="match status" value="1"/>
</dbReference>
<comment type="similarity">
    <text evidence="1">Belongs to the metallo-beta-lactamase superfamily.</text>
</comment>
<keyword evidence="4" id="KW-0862">Zinc</keyword>
<gene>
    <name evidence="7" type="ORF">Q2T77_27100</name>
</gene>
<proteinExistence type="inferred from homology"/>
<name>A0ABT8SAL8_9BURK</name>
<dbReference type="InterPro" id="IPR036866">
    <property type="entry name" value="RibonucZ/Hydroxyglut_hydro"/>
</dbReference>
<keyword evidence="5" id="KW-0732">Signal</keyword>
<dbReference type="SMART" id="SM00849">
    <property type="entry name" value="Lactamase_B"/>
    <property type="match status" value="1"/>
</dbReference>
<keyword evidence="8" id="KW-1185">Reference proteome</keyword>
<feature type="domain" description="Metallo-beta-lactamase" evidence="6">
    <location>
        <begin position="93"/>
        <end position="298"/>
    </location>
</feature>
<evidence type="ECO:0000313" key="7">
    <source>
        <dbReference type="EMBL" id="MDO1535959.1"/>
    </source>
</evidence>
<evidence type="ECO:0000256" key="3">
    <source>
        <dbReference type="ARBA" id="ARBA00022801"/>
    </source>
</evidence>
<evidence type="ECO:0000256" key="2">
    <source>
        <dbReference type="ARBA" id="ARBA00022723"/>
    </source>
</evidence>